<proteinExistence type="predicted"/>
<gene>
    <name evidence="1" type="ORF">DHEL01_v200565</name>
</gene>
<dbReference type="InParanoid" id="A0A2P5IEZ0"/>
<dbReference type="EMBL" id="MAVT02000022">
    <property type="protein sequence ID" value="POS81049.1"/>
    <property type="molecule type" value="Genomic_DNA"/>
</dbReference>
<sequence>MASPPAKRARVASRVASSRPLRTWCNACISRLARDHTHRCHDQEGAGGRCSACARGNRKCKTLPFAAIEPLQEALRLCEGGKTEEAAEAIKTIQRLLRRPSNPAPQVPREGDEYLALIQRAVSAFERIANAMEIIAEGRDEDEDED</sequence>
<reference evidence="1" key="1">
    <citation type="submission" date="2017-09" db="EMBL/GenBank/DDBJ databases">
        <title>Polyketide synthases of a Diaporthe helianthi virulent isolate.</title>
        <authorList>
            <person name="Baroncelli R."/>
        </authorList>
    </citation>
    <scope>NUCLEOTIDE SEQUENCE [LARGE SCALE GENOMIC DNA]</scope>
    <source>
        <strain evidence="1">7/96</strain>
    </source>
</reference>
<evidence type="ECO:0000313" key="1">
    <source>
        <dbReference type="EMBL" id="POS81049.1"/>
    </source>
</evidence>
<organism evidence="1 2">
    <name type="scientific">Diaporthe helianthi</name>
    <dbReference type="NCBI Taxonomy" id="158607"/>
    <lineage>
        <taxon>Eukaryota</taxon>
        <taxon>Fungi</taxon>
        <taxon>Dikarya</taxon>
        <taxon>Ascomycota</taxon>
        <taxon>Pezizomycotina</taxon>
        <taxon>Sordariomycetes</taxon>
        <taxon>Sordariomycetidae</taxon>
        <taxon>Diaporthales</taxon>
        <taxon>Diaporthaceae</taxon>
        <taxon>Diaporthe</taxon>
    </lineage>
</organism>
<protein>
    <submittedName>
        <fullName evidence="1">Uncharacterized protein</fullName>
    </submittedName>
</protein>
<dbReference type="OrthoDB" id="10505860at2759"/>
<dbReference type="Proteomes" id="UP000094444">
    <property type="component" value="Unassembled WGS sequence"/>
</dbReference>
<accession>A0A2P5IEZ0</accession>
<comment type="caution">
    <text evidence="1">The sequence shown here is derived from an EMBL/GenBank/DDBJ whole genome shotgun (WGS) entry which is preliminary data.</text>
</comment>
<name>A0A2P5IEZ0_DIAHE</name>
<keyword evidence="2" id="KW-1185">Reference proteome</keyword>
<evidence type="ECO:0000313" key="2">
    <source>
        <dbReference type="Proteomes" id="UP000094444"/>
    </source>
</evidence>
<dbReference type="AlphaFoldDB" id="A0A2P5IEZ0"/>